<accession>A0A1H7I5P7</accession>
<dbReference type="AlphaFoldDB" id="A0A1H7I5P7"/>
<dbReference type="Proteomes" id="UP000198620">
    <property type="component" value="Unassembled WGS sequence"/>
</dbReference>
<dbReference type="OrthoDB" id="8565423at2"/>
<keyword evidence="3" id="KW-1185">Reference proteome</keyword>
<reference evidence="2 3" key="1">
    <citation type="submission" date="2016-10" db="EMBL/GenBank/DDBJ databases">
        <authorList>
            <person name="de Groot N.N."/>
        </authorList>
    </citation>
    <scope>NUCLEOTIDE SEQUENCE [LARGE SCALE GENOMIC DNA]</scope>
    <source>
        <strain evidence="2 3">Nv1</strain>
    </source>
</reference>
<feature type="coiled-coil region" evidence="1">
    <location>
        <begin position="121"/>
        <end position="176"/>
    </location>
</feature>
<dbReference type="PROSITE" id="PS51257">
    <property type="entry name" value="PROKAR_LIPOPROTEIN"/>
    <property type="match status" value="1"/>
</dbReference>
<name>A0A1H7I5P7_9PROT</name>
<evidence type="ECO:0008006" key="4">
    <source>
        <dbReference type="Google" id="ProtNLM"/>
    </source>
</evidence>
<proteinExistence type="predicted"/>
<organism evidence="2 3">
    <name type="scientific">Nitrosovibrio tenuis</name>
    <dbReference type="NCBI Taxonomy" id="1233"/>
    <lineage>
        <taxon>Bacteria</taxon>
        <taxon>Pseudomonadati</taxon>
        <taxon>Pseudomonadota</taxon>
        <taxon>Betaproteobacteria</taxon>
        <taxon>Nitrosomonadales</taxon>
        <taxon>Nitrosomonadaceae</taxon>
        <taxon>Nitrosovibrio</taxon>
    </lineage>
</organism>
<dbReference type="EMBL" id="FOBH01000002">
    <property type="protein sequence ID" value="SEK55875.1"/>
    <property type="molecule type" value="Genomic_DNA"/>
</dbReference>
<keyword evidence="1" id="KW-0175">Coiled coil</keyword>
<protein>
    <recommendedName>
        <fullName evidence="4">YfhG lipoprotein</fullName>
    </recommendedName>
</protein>
<evidence type="ECO:0000313" key="2">
    <source>
        <dbReference type="EMBL" id="SEK55875.1"/>
    </source>
</evidence>
<dbReference type="STRING" id="1233.SAMN05216387_10215"/>
<gene>
    <name evidence="2" type="ORF">SAMN05216387_10215</name>
</gene>
<evidence type="ECO:0000313" key="3">
    <source>
        <dbReference type="Proteomes" id="UP000198620"/>
    </source>
</evidence>
<evidence type="ECO:0000256" key="1">
    <source>
        <dbReference type="SAM" id="Coils"/>
    </source>
</evidence>
<dbReference type="RefSeq" id="WP_090826917.1">
    <property type="nucleotide sequence ID" value="NZ_FOBH01000002.1"/>
</dbReference>
<sequence>MIRLRQALQILPIVILLTGCSTVPTLSTLPENQPSPCPPSEVVVSGQMDDMMQYYDSLRKQSSPELIKVYDRVKQNFGQNKSDANRIRLVLLLILPNTSFRDVPSALHLLNEWPRDPKPANNNHNNNLQSFRNLLAALLAEQQRLSNSMDESSHKLKEEQKRADTLQHQIDAIKSMEKNLILIEP</sequence>